<evidence type="ECO:0000313" key="1">
    <source>
        <dbReference type="EMBL" id="KAF5405992.1"/>
    </source>
</evidence>
<protein>
    <submittedName>
        <fullName evidence="1">Uncharacterized protein</fullName>
    </submittedName>
</protein>
<name>A0A8J4SUQ5_9TREM</name>
<organism evidence="1 2">
    <name type="scientific">Paragonimus heterotremus</name>
    <dbReference type="NCBI Taxonomy" id="100268"/>
    <lineage>
        <taxon>Eukaryota</taxon>
        <taxon>Metazoa</taxon>
        <taxon>Spiralia</taxon>
        <taxon>Lophotrochozoa</taxon>
        <taxon>Platyhelminthes</taxon>
        <taxon>Trematoda</taxon>
        <taxon>Digenea</taxon>
        <taxon>Plagiorchiida</taxon>
        <taxon>Troglotremata</taxon>
        <taxon>Troglotrematidae</taxon>
        <taxon>Paragonimus</taxon>
    </lineage>
</organism>
<proteinExistence type="predicted"/>
<reference evidence="1" key="1">
    <citation type="submission" date="2019-05" db="EMBL/GenBank/DDBJ databases">
        <title>Annotation for the trematode Paragonimus heterotremus.</title>
        <authorList>
            <person name="Choi Y.-J."/>
        </authorList>
    </citation>
    <scope>NUCLEOTIDE SEQUENCE</scope>
    <source>
        <strain evidence="1">LC</strain>
    </source>
</reference>
<dbReference type="AlphaFoldDB" id="A0A8J4SUQ5"/>
<sequence>MVENSFIHVTASGQPDAGQPKSHLVPVAPVLGSQLEKIQLLGPPTLSDNLKSNYDVSNQSCVRVNQVHGTVQFIPVWEHLHGHAHYKVHNSENDEHPFAQLTVLTPETAVTTSTFRCQLYEGGTCHSKLWLYSHIRKCEKLLYI</sequence>
<keyword evidence="2" id="KW-1185">Reference proteome</keyword>
<dbReference type="Proteomes" id="UP000748531">
    <property type="component" value="Unassembled WGS sequence"/>
</dbReference>
<evidence type="ECO:0000313" key="2">
    <source>
        <dbReference type="Proteomes" id="UP000748531"/>
    </source>
</evidence>
<gene>
    <name evidence="1" type="ORF">PHET_00500</name>
</gene>
<accession>A0A8J4SUQ5</accession>
<dbReference type="EMBL" id="LUCH01000137">
    <property type="protein sequence ID" value="KAF5405992.1"/>
    <property type="molecule type" value="Genomic_DNA"/>
</dbReference>
<comment type="caution">
    <text evidence="1">The sequence shown here is derived from an EMBL/GenBank/DDBJ whole genome shotgun (WGS) entry which is preliminary data.</text>
</comment>
<dbReference type="OrthoDB" id="6273098at2759"/>